<dbReference type="EMBL" id="UOGL01000572">
    <property type="protein sequence ID" value="VAX41633.1"/>
    <property type="molecule type" value="Genomic_DNA"/>
</dbReference>
<evidence type="ECO:0000313" key="1">
    <source>
        <dbReference type="EMBL" id="VAX41633.1"/>
    </source>
</evidence>
<protein>
    <submittedName>
        <fullName evidence="1">Uncharacterized protein</fullName>
    </submittedName>
</protein>
<dbReference type="InterPro" id="IPR011990">
    <property type="entry name" value="TPR-like_helical_dom_sf"/>
</dbReference>
<reference evidence="1" key="1">
    <citation type="submission" date="2018-06" db="EMBL/GenBank/DDBJ databases">
        <authorList>
            <person name="Zhirakovskaya E."/>
        </authorList>
    </citation>
    <scope>NUCLEOTIDE SEQUENCE</scope>
</reference>
<dbReference type="Gene3D" id="1.25.40.10">
    <property type="entry name" value="Tetratricopeptide repeat domain"/>
    <property type="match status" value="1"/>
</dbReference>
<name>A0A3B1DX40_9ZZZZ</name>
<proteinExistence type="predicted"/>
<dbReference type="SUPFAM" id="SSF48452">
    <property type="entry name" value="TPR-like"/>
    <property type="match status" value="1"/>
</dbReference>
<sequence length="267" mass="30333">MPATINGIGTHYYGKGDIEHFEGVCDQCNKPTTLSNYETKLWFVVIFIPIIPLGRKMILSDCSSCGRHYTMPLHEWENIKQNEIEGSANEFSKDQNNPETALNMFGTLLSFNKKTEAEKMAGILASKFADNLDVQMTLGAWHEQNGRNEEGDRCFIKAFKLDPENPGPRRAVGICMIEQGRMEKAAKLFSPLLPPSEYYDPVLFYMLGKGYQAEDDHEQAMEQFELIAEESPELLSEKNFRKSVKQTEQALGRTESILPKKWFGLFG</sequence>
<dbReference type="InterPro" id="IPR019734">
    <property type="entry name" value="TPR_rpt"/>
</dbReference>
<dbReference type="PROSITE" id="PS50005">
    <property type="entry name" value="TPR"/>
    <property type="match status" value="2"/>
</dbReference>
<organism evidence="1">
    <name type="scientific">hydrothermal vent metagenome</name>
    <dbReference type="NCBI Taxonomy" id="652676"/>
    <lineage>
        <taxon>unclassified sequences</taxon>
        <taxon>metagenomes</taxon>
        <taxon>ecological metagenomes</taxon>
    </lineage>
</organism>
<dbReference type="AlphaFoldDB" id="A0A3B1DX40"/>
<accession>A0A3B1DX40</accession>
<gene>
    <name evidence="1" type="ORF">MNBD_PLANCTO02-977</name>
</gene>